<sequence length="96" mass="10491">MGNTTRFSLFDTLSVVSFIITTALLYNIAITKMDLTKATIFSNLIPVYTIGFAFWLLDESLTSSQLMACGLILSGVVLGQSRRRKAPLNAAQEAVE</sequence>
<name>A0A126PWQ8_ALTMA</name>
<dbReference type="AlphaFoldDB" id="A0A126PWQ8"/>
<proteinExistence type="predicted"/>
<keyword evidence="1" id="KW-0812">Transmembrane</keyword>
<dbReference type="Proteomes" id="UP000063991">
    <property type="component" value="Chromosome"/>
</dbReference>
<reference evidence="3 4" key="1">
    <citation type="submission" date="2015-12" db="EMBL/GenBank/DDBJ databases">
        <authorList>
            <person name="Shamseldin A."/>
            <person name="Moawad H."/>
            <person name="Abd El-Rahim W.M."/>
            <person name="Sadowsky M.J."/>
        </authorList>
    </citation>
    <scope>NUCLEOTIDE SEQUENCE [LARGE SCALE GENOMIC DNA]</scope>
    <source>
        <strain evidence="3 4">D7</strain>
    </source>
</reference>
<organism evidence="3 4">
    <name type="scientific">Alteromonas macleodii</name>
    <name type="common">Pseudoalteromonas macleodii</name>
    <dbReference type="NCBI Taxonomy" id="28108"/>
    <lineage>
        <taxon>Bacteria</taxon>
        <taxon>Pseudomonadati</taxon>
        <taxon>Pseudomonadota</taxon>
        <taxon>Gammaproteobacteria</taxon>
        <taxon>Alteromonadales</taxon>
        <taxon>Alteromonadaceae</taxon>
        <taxon>Alteromonas/Salinimonas group</taxon>
        <taxon>Alteromonas</taxon>
    </lineage>
</organism>
<gene>
    <name evidence="3" type="ORF">AVL55_04215</name>
</gene>
<protein>
    <recommendedName>
        <fullName evidence="2">EamA domain-containing protein</fullName>
    </recommendedName>
</protein>
<dbReference type="SUPFAM" id="SSF103481">
    <property type="entry name" value="Multidrug resistance efflux transporter EmrE"/>
    <property type="match status" value="1"/>
</dbReference>
<keyword evidence="1" id="KW-1133">Transmembrane helix</keyword>
<evidence type="ECO:0000256" key="1">
    <source>
        <dbReference type="SAM" id="Phobius"/>
    </source>
</evidence>
<feature type="domain" description="EamA" evidence="2">
    <location>
        <begin position="13"/>
        <end position="78"/>
    </location>
</feature>
<dbReference type="Pfam" id="PF00892">
    <property type="entry name" value="EamA"/>
    <property type="match status" value="1"/>
</dbReference>
<dbReference type="InterPro" id="IPR037185">
    <property type="entry name" value="EmrE-like"/>
</dbReference>
<keyword evidence="1" id="KW-0472">Membrane</keyword>
<dbReference type="EMBL" id="CP014323">
    <property type="protein sequence ID" value="AMJ97433.1"/>
    <property type="molecule type" value="Genomic_DNA"/>
</dbReference>
<evidence type="ECO:0000259" key="2">
    <source>
        <dbReference type="Pfam" id="PF00892"/>
    </source>
</evidence>
<dbReference type="InterPro" id="IPR000620">
    <property type="entry name" value="EamA_dom"/>
</dbReference>
<evidence type="ECO:0000313" key="4">
    <source>
        <dbReference type="Proteomes" id="UP000063991"/>
    </source>
</evidence>
<feature type="transmembrane region" description="Helical" evidence="1">
    <location>
        <begin position="6"/>
        <end position="26"/>
    </location>
</feature>
<dbReference type="GO" id="GO:0016020">
    <property type="term" value="C:membrane"/>
    <property type="evidence" value="ECO:0007669"/>
    <property type="project" value="InterPro"/>
</dbReference>
<evidence type="ECO:0000313" key="3">
    <source>
        <dbReference type="EMBL" id="AMJ97433.1"/>
    </source>
</evidence>
<dbReference type="Gene3D" id="1.10.3730.20">
    <property type="match status" value="1"/>
</dbReference>
<feature type="transmembrane region" description="Helical" evidence="1">
    <location>
        <begin position="38"/>
        <end position="57"/>
    </location>
</feature>
<accession>A0A126PWQ8</accession>